<dbReference type="FunFam" id="3.30.160.60:FF:000021">
    <property type="entry name" value="Basic krueppel-like factor 3"/>
    <property type="match status" value="1"/>
</dbReference>
<protein>
    <submittedName>
        <fullName evidence="10">Zinc finger C2H2-type</fullName>
    </submittedName>
</protein>
<dbReference type="InterPro" id="IPR013087">
    <property type="entry name" value="Znf_C2H2_type"/>
</dbReference>
<dbReference type="OrthoDB" id="4748970at2759"/>
<dbReference type="PROSITE" id="PS50157">
    <property type="entry name" value="ZINC_FINGER_C2H2_2"/>
    <property type="match status" value="2"/>
</dbReference>
<keyword evidence="4 7" id="KW-0863">Zinc-finger</keyword>
<keyword evidence="5" id="KW-0862">Zinc</keyword>
<dbReference type="PANTHER" id="PTHR23235:SF150">
    <property type="entry name" value="KRUEPPEL-LIKE FACTOR LUNA"/>
    <property type="match status" value="1"/>
</dbReference>
<comment type="subcellular location">
    <subcellularLocation>
        <location evidence="1">Nucleus</location>
    </subcellularLocation>
</comment>
<evidence type="ECO:0000256" key="1">
    <source>
        <dbReference type="ARBA" id="ARBA00004123"/>
    </source>
</evidence>
<keyword evidence="11" id="KW-1185">Reference proteome</keyword>
<dbReference type="SUPFAM" id="SSF57667">
    <property type="entry name" value="beta-beta-alpha zinc fingers"/>
    <property type="match status" value="1"/>
</dbReference>
<dbReference type="GO" id="GO:0005634">
    <property type="term" value="C:nucleus"/>
    <property type="evidence" value="ECO:0007669"/>
    <property type="project" value="UniProtKB-SubCell"/>
</dbReference>
<dbReference type="Pfam" id="PF00096">
    <property type="entry name" value="zf-C2H2"/>
    <property type="match status" value="2"/>
</dbReference>
<dbReference type="InterPro" id="IPR036236">
    <property type="entry name" value="Znf_C2H2_sf"/>
</dbReference>
<dbReference type="FunFam" id="3.30.160.60:FF:000018">
    <property type="entry name" value="Krueppel-like factor 15"/>
    <property type="match status" value="1"/>
</dbReference>
<dbReference type="SMART" id="SM00355">
    <property type="entry name" value="ZnF_C2H2"/>
    <property type="match status" value="2"/>
</dbReference>
<dbReference type="GO" id="GO:0008270">
    <property type="term" value="F:zinc ion binding"/>
    <property type="evidence" value="ECO:0007669"/>
    <property type="project" value="UniProtKB-KW"/>
</dbReference>
<keyword evidence="2" id="KW-0479">Metal-binding</keyword>
<dbReference type="EMBL" id="CABPRJ010001898">
    <property type="protein sequence ID" value="VVC39912.1"/>
    <property type="molecule type" value="Genomic_DNA"/>
</dbReference>
<gene>
    <name evidence="10" type="ORF">CINCED_3A021881</name>
</gene>
<dbReference type="GO" id="GO:0000981">
    <property type="term" value="F:DNA-binding transcription factor activity, RNA polymerase II-specific"/>
    <property type="evidence" value="ECO:0007669"/>
    <property type="project" value="TreeGrafter"/>
</dbReference>
<feature type="region of interest" description="Disordered" evidence="8">
    <location>
        <begin position="1"/>
        <end position="21"/>
    </location>
</feature>
<evidence type="ECO:0000256" key="8">
    <source>
        <dbReference type="SAM" id="MobiDB-lite"/>
    </source>
</evidence>
<evidence type="ECO:0000256" key="3">
    <source>
        <dbReference type="ARBA" id="ARBA00022737"/>
    </source>
</evidence>
<keyword evidence="6" id="KW-0539">Nucleus</keyword>
<dbReference type="Proteomes" id="UP000325440">
    <property type="component" value="Unassembled WGS sequence"/>
</dbReference>
<evidence type="ECO:0000256" key="7">
    <source>
        <dbReference type="PROSITE-ProRule" id="PRU00042"/>
    </source>
</evidence>
<organism evidence="10 11">
    <name type="scientific">Cinara cedri</name>
    <dbReference type="NCBI Taxonomy" id="506608"/>
    <lineage>
        <taxon>Eukaryota</taxon>
        <taxon>Metazoa</taxon>
        <taxon>Ecdysozoa</taxon>
        <taxon>Arthropoda</taxon>
        <taxon>Hexapoda</taxon>
        <taxon>Insecta</taxon>
        <taxon>Pterygota</taxon>
        <taxon>Neoptera</taxon>
        <taxon>Paraneoptera</taxon>
        <taxon>Hemiptera</taxon>
        <taxon>Sternorrhyncha</taxon>
        <taxon>Aphidomorpha</taxon>
        <taxon>Aphidoidea</taxon>
        <taxon>Aphididae</taxon>
        <taxon>Lachninae</taxon>
        <taxon>Cinara</taxon>
    </lineage>
</organism>
<dbReference type="Gene3D" id="3.30.160.60">
    <property type="entry name" value="Classic Zinc Finger"/>
    <property type="match status" value="2"/>
</dbReference>
<evidence type="ECO:0000259" key="9">
    <source>
        <dbReference type="PROSITE" id="PS50157"/>
    </source>
</evidence>
<feature type="compositionally biased region" description="Polar residues" evidence="8">
    <location>
        <begin position="11"/>
        <end position="21"/>
    </location>
</feature>
<reference evidence="10 11" key="1">
    <citation type="submission" date="2019-08" db="EMBL/GenBank/DDBJ databases">
        <authorList>
            <person name="Alioto T."/>
            <person name="Alioto T."/>
            <person name="Gomez Garrido J."/>
        </authorList>
    </citation>
    <scope>NUCLEOTIDE SEQUENCE [LARGE SCALE GENOMIC DNA]</scope>
</reference>
<evidence type="ECO:0000313" key="11">
    <source>
        <dbReference type="Proteomes" id="UP000325440"/>
    </source>
</evidence>
<dbReference type="AlphaFoldDB" id="A0A5E4N8F8"/>
<keyword evidence="3" id="KW-0677">Repeat</keyword>
<name>A0A5E4N8F8_9HEMI</name>
<evidence type="ECO:0000313" key="10">
    <source>
        <dbReference type="EMBL" id="VVC39912.1"/>
    </source>
</evidence>
<accession>A0A5E4N8F8</accession>
<evidence type="ECO:0000256" key="4">
    <source>
        <dbReference type="ARBA" id="ARBA00022771"/>
    </source>
</evidence>
<sequence length="282" mass="30377">MERYLKEEPMVSSSPTRSESPWLTTWSTRVEVEVGLDCASSVTSNSSSPSTCWSGFATPPPTVGSAATTTAGLLKITVASPSAIIAGTTTSNASTNTAAVGGRTAGAATSTQHETAVAGTQNNIMPVQVSVTAAAAAAGGAAFHPRLHLSPDATKKIHKCKYPGCEKVYTKSSHLKAHLRTHTGEKPYKCEWIGCGWSFARSDELTRHYRKHTGAKPFKCRHCERCFSSWTAQNLNDKNQITLAKSDVREEKDATFSAVFSTGKKKPPVRKQYHRNDGIFAR</sequence>
<dbReference type="GO" id="GO:0000978">
    <property type="term" value="F:RNA polymerase II cis-regulatory region sequence-specific DNA binding"/>
    <property type="evidence" value="ECO:0007669"/>
    <property type="project" value="TreeGrafter"/>
</dbReference>
<proteinExistence type="predicted"/>
<evidence type="ECO:0000256" key="6">
    <source>
        <dbReference type="ARBA" id="ARBA00023242"/>
    </source>
</evidence>
<evidence type="ECO:0000256" key="2">
    <source>
        <dbReference type="ARBA" id="ARBA00022723"/>
    </source>
</evidence>
<feature type="domain" description="C2H2-type" evidence="9">
    <location>
        <begin position="158"/>
        <end position="187"/>
    </location>
</feature>
<dbReference type="PROSITE" id="PS00028">
    <property type="entry name" value="ZINC_FINGER_C2H2_1"/>
    <property type="match status" value="2"/>
</dbReference>
<evidence type="ECO:0000256" key="5">
    <source>
        <dbReference type="ARBA" id="ARBA00022833"/>
    </source>
</evidence>
<feature type="domain" description="C2H2-type" evidence="9">
    <location>
        <begin position="188"/>
        <end position="217"/>
    </location>
</feature>
<dbReference type="PANTHER" id="PTHR23235">
    <property type="entry name" value="KRUEPPEL-LIKE TRANSCRIPTION FACTOR"/>
    <property type="match status" value="1"/>
</dbReference>